<evidence type="ECO:0000259" key="4">
    <source>
        <dbReference type="Pfam" id="PF25792"/>
    </source>
</evidence>
<evidence type="ECO:0000313" key="7">
    <source>
        <dbReference type="Proteomes" id="UP000052022"/>
    </source>
</evidence>
<accession>A0A0N7LZM3</accession>
<organism evidence="6 7">
    <name type="scientific">Tritonibacter multivorans</name>
    <dbReference type="NCBI Taxonomy" id="928856"/>
    <lineage>
        <taxon>Bacteria</taxon>
        <taxon>Pseudomonadati</taxon>
        <taxon>Pseudomonadota</taxon>
        <taxon>Alphaproteobacteria</taxon>
        <taxon>Rhodobacterales</taxon>
        <taxon>Paracoccaceae</taxon>
        <taxon>Tritonibacter</taxon>
    </lineage>
</organism>
<feature type="compositionally biased region" description="Basic and acidic residues" evidence="2">
    <location>
        <begin position="670"/>
        <end position="683"/>
    </location>
</feature>
<feature type="domain" description="Probable ATP-binding protein BrxC winged helix-turn-helix" evidence="3">
    <location>
        <begin position="747"/>
        <end position="828"/>
    </location>
</feature>
<dbReference type="InterPro" id="IPR058036">
    <property type="entry name" value="BREX_BrxC_4th"/>
</dbReference>
<name>A0A0N7LZM3_9RHOB</name>
<proteinExistence type="predicted"/>
<dbReference type="EMBL" id="CYSD01000024">
    <property type="protein sequence ID" value="CUH78065.1"/>
    <property type="molecule type" value="Genomic_DNA"/>
</dbReference>
<protein>
    <submittedName>
        <fullName evidence="6">Putative ATPase (AAA+ superfamily)</fullName>
    </submittedName>
</protein>
<dbReference type="Proteomes" id="UP000052022">
    <property type="component" value="Unassembled WGS sequence"/>
</dbReference>
<feature type="region of interest" description="Disordered" evidence="2">
    <location>
        <begin position="660"/>
        <end position="683"/>
    </location>
</feature>
<dbReference type="InterPro" id="IPR027417">
    <property type="entry name" value="P-loop_NTPase"/>
</dbReference>
<dbReference type="AlphaFoldDB" id="A0A0N7LZM3"/>
<reference evidence="6 7" key="1">
    <citation type="submission" date="2015-09" db="EMBL/GenBank/DDBJ databases">
        <authorList>
            <consortium name="Swine Surveillance"/>
        </authorList>
    </citation>
    <scope>NUCLEOTIDE SEQUENCE [LARGE SCALE GENOMIC DNA]</scope>
    <source>
        <strain evidence="6 7">CECT 7557</strain>
    </source>
</reference>
<dbReference type="Pfam" id="PF25792">
    <property type="entry name" value="BREX_BrxC_helical"/>
    <property type="match status" value="1"/>
</dbReference>
<keyword evidence="1" id="KW-0175">Coiled coil</keyword>
<feature type="domain" description="Probable ATP-binding protein BrxC alpha-helical" evidence="4">
    <location>
        <begin position="861"/>
        <end position="980"/>
    </location>
</feature>
<dbReference type="OrthoDB" id="3201900at2"/>
<evidence type="ECO:0000259" key="3">
    <source>
        <dbReference type="Pfam" id="PF25791"/>
    </source>
</evidence>
<feature type="coiled-coil region" evidence="1">
    <location>
        <begin position="509"/>
        <end position="559"/>
    </location>
</feature>
<gene>
    <name evidence="6" type="ORF">TRM7557_01709</name>
</gene>
<dbReference type="InterPro" id="IPR047679">
    <property type="entry name" value="BREX_BrxC"/>
</dbReference>
<evidence type="ECO:0000256" key="1">
    <source>
        <dbReference type="SAM" id="Coils"/>
    </source>
</evidence>
<dbReference type="STRING" id="928856.SAMN04488049_10616"/>
<evidence type="ECO:0000256" key="2">
    <source>
        <dbReference type="SAM" id="MobiDB-lite"/>
    </source>
</evidence>
<dbReference type="RefSeq" id="WP_058289795.1">
    <property type="nucleotide sequence ID" value="NZ_CYSD01000024.1"/>
</dbReference>
<sequence>MAQLLKDIFEKPVDRAIDGVIKADDEASLRVELDEYVITGEIGQRLEQFLEAYNNYDTSNGVWISGFFGSGKSHLLKMLALLLENREVDGKTAHEIFAEKLKGEPMLAGALNKAVSIPSKSILFNIDQKADVISKSDVDALLSVFQKVFDEACGFYGKQPHIAQFERDLQGRGQFEAFQEAFRSAAGKDWERGREQALLEAKNIATAFAEATGGDPSDAKDILSQYRKDTRVSIEDFAGTVKAWIDDQPKGFRLNFFVDEVGQYIADNVKLMTNLQTIAESLNTKCKGQAWIIVTAQQDMASVIGDMTQQQENDFSKIQARFSNRMPLNSADVAEVIQRRLLAKTSEGQVTLGNLHDREENNLKTLFDFTDGSMKLKNYRDREHFISSYPFPPYQYDLFQMAITSLSEHNAFEGKHSSVGERSMLGVFQEVSKKLKDKEVGGLATFDLMFEGIRTALKSSVQQSIQIAEKNLDDPFAVRVLKSLFLVKYVKGFKPSVRNIGILLLSEFEADQTSQRRRIEDALSRLERETYIQRNGEVYEFLTNEEKDVEAEIKALDIDPSELSKELETLAFDTILRHRKIKHLATNSEYAFTRRLDDHAVGREYELAINLVSPLSDEVESPDGIRMKTMSREELAVAMKPDANFVRDLILFKQTDKFIRQSRSGSPQPGRDRIVAEKGEQNGRRAKDLEMRLRKLMGSARLFVRGDELEIGGEDAQERISKAFQSLVDKVYTNLPMLRGVSYTEADINKAVQSESGLFGSDGTGINEAEQDVLSFINAQARNGVKVSVKYLADRFTSKPYGWPATAVLCLAGSLVAKGKIEARVDSAIKEGLDLAKALNNSHALPNILLTPQTEFSAAEIRRAKELYQELFAHPSSGTDARGLGAEWATSIDTLEAEVDGLVRQSHRYPFLTALEPFHELLRGMKGKPANWYISDAPKREDDILNAKEDILDKVKSFMGGAQKGIYDDARDMLASQSANIDYVDPDAGAKLRSALEDPGCFKGASIQNLKSDLFDLKNKVELKVLEERKAVIAEVEDVSAKIAQMPDFQALDTDKQARITTRIESHKAGLDTVTLIPVLRDRANGARTNLLSDVVTELDRLARPAPAPEPQPGMSDRPAPAPQPPTTVLASQLKVTAPKTLLTDEADVDQYLEEMKKTLLAEIRAGKKVIV</sequence>
<feature type="region of interest" description="Disordered" evidence="2">
    <location>
        <begin position="1104"/>
        <end position="1127"/>
    </location>
</feature>
<keyword evidence="7" id="KW-1185">Reference proteome</keyword>
<dbReference type="NCBIfam" id="NF033441">
    <property type="entry name" value="BREX_BrxC"/>
    <property type="match status" value="1"/>
</dbReference>
<dbReference type="Pfam" id="PF25796">
    <property type="entry name" value="BREX_BrxC_4th"/>
    <property type="match status" value="1"/>
</dbReference>
<dbReference type="InterPro" id="IPR058038">
    <property type="entry name" value="BREX_BrxC_wHTH"/>
</dbReference>
<dbReference type="SUPFAM" id="SSF52540">
    <property type="entry name" value="P-loop containing nucleoside triphosphate hydrolases"/>
    <property type="match status" value="1"/>
</dbReference>
<evidence type="ECO:0000313" key="6">
    <source>
        <dbReference type="EMBL" id="CUH78065.1"/>
    </source>
</evidence>
<evidence type="ECO:0000259" key="5">
    <source>
        <dbReference type="Pfam" id="PF25796"/>
    </source>
</evidence>
<dbReference type="InterPro" id="IPR058037">
    <property type="entry name" value="BREX_BrxC_helical"/>
</dbReference>
<dbReference type="Pfam" id="PF25791">
    <property type="entry name" value="WHD_BREX_BrxC"/>
    <property type="match status" value="1"/>
</dbReference>
<feature type="domain" description="Probable ATP-binding protein BrxC 4th six-stranded beta-sheet" evidence="5">
    <location>
        <begin position="557"/>
        <end position="727"/>
    </location>
</feature>